<dbReference type="SUPFAM" id="SSF47413">
    <property type="entry name" value="lambda repressor-like DNA-binding domains"/>
    <property type="match status" value="1"/>
</dbReference>
<organism evidence="3 4">
    <name type="scientific">Gordonia desulfuricans</name>
    <dbReference type="NCBI Taxonomy" id="89051"/>
    <lineage>
        <taxon>Bacteria</taxon>
        <taxon>Bacillati</taxon>
        <taxon>Actinomycetota</taxon>
        <taxon>Actinomycetes</taxon>
        <taxon>Mycobacteriales</taxon>
        <taxon>Gordoniaceae</taxon>
        <taxon>Gordonia</taxon>
    </lineage>
</organism>
<dbReference type="Proteomes" id="UP000466307">
    <property type="component" value="Unassembled WGS sequence"/>
</dbReference>
<dbReference type="PROSITE" id="PS50943">
    <property type="entry name" value="HTH_CROC1"/>
    <property type="match status" value="1"/>
</dbReference>
<dbReference type="SMART" id="SM00530">
    <property type="entry name" value="HTH_XRE"/>
    <property type="match status" value="1"/>
</dbReference>
<proteinExistence type="predicted"/>
<sequence>MTTAHDQGVIPVLTDAQRLMVAREYAGLTQDQLSDALGVSMATVQRAESGKTSPRRPTIIAWAFATGVNLAWLETGKTPAGPDGPDGGNECARRDSNPKPSDP</sequence>
<dbReference type="AlphaFoldDB" id="A0A7K3LT55"/>
<keyword evidence="4" id="KW-1185">Reference proteome</keyword>
<accession>A0A7K3LT55</accession>
<dbReference type="Gene3D" id="1.10.260.40">
    <property type="entry name" value="lambda repressor-like DNA-binding domains"/>
    <property type="match status" value="1"/>
</dbReference>
<feature type="region of interest" description="Disordered" evidence="1">
    <location>
        <begin position="75"/>
        <end position="103"/>
    </location>
</feature>
<dbReference type="InterPro" id="IPR001387">
    <property type="entry name" value="Cro/C1-type_HTH"/>
</dbReference>
<reference evidence="3 4" key="1">
    <citation type="submission" date="2020-01" db="EMBL/GenBank/DDBJ databases">
        <title>Investigation of new actinobacteria for the biodesulphurisation of diesel fuel.</title>
        <authorList>
            <person name="Athi Narayanan S.M."/>
        </authorList>
    </citation>
    <scope>NUCLEOTIDE SEQUENCE [LARGE SCALE GENOMIC DNA]</scope>
    <source>
        <strain evidence="3 4">213E</strain>
    </source>
</reference>
<dbReference type="InterPro" id="IPR010982">
    <property type="entry name" value="Lambda_DNA-bd_dom_sf"/>
</dbReference>
<feature type="compositionally biased region" description="Basic and acidic residues" evidence="1">
    <location>
        <begin position="91"/>
        <end position="103"/>
    </location>
</feature>
<evidence type="ECO:0000259" key="2">
    <source>
        <dbReference type="PROSITE" id="PS50943"/>
    </source>
</evidence>
<comment type="caution">
    <text evidence="3">The sequence shown here is derived from an EMBL/GenBank/DDBJ whole genome shotgun (WGS) entry which is preliminary data.</text>
</comment>
<feature type="domain" description="HTH cro/C1-type" evidence="2">
    <location>
        <begin position="22"/>
        <end position="73"/>
    </location>
</feature>
<gene>
    <name evidence="3" type="ORF">GYA93_17905</name>
</gene>
<evidence type="ECO:0000256" key="1">
    <source>
        <dbReference type="SAM" id="MobiDB-lite"/>
    </source>
</evidence>
<dbReference type="CDD" id="cd00093">
    <property type="entry name" value="HTH_XRE"/>
    <property type="match status" value="1"/>
</dbReference>
<evidence type="ECO:0000313" key="4">
    <source>
        <dbReference type="Proteomes" id="UP000466307"/>
    </source>
</evidence>
<dbReference type="EMBL" id="JAADZU010000068">
    <property type="protein sequence ID" value="NDK91438.1"/>
    <property type="molecule type" value="Genomic_DNA"/>
</dbReference>
<evidence type="ECO:0000313" key="3">
    <source>
        <dbReference type="EMBL" id="NDK91438.1"/>
    </source>
</evidence>
<protein>
    <submittedName>
        <fullName evidence="3">Helix-turn-helix transcriptional regulator</fullName>
    </submittedName>
</protein>
<dbReference type="Pfam" id="PF01381">
    <property type="entry name" value="HTH_3"/>
    <property type="match status" value="1"/>
</dbReference>
<dbReference type="GO" id="GO:0003677">
    <property type="term" value="F:DNA binding"/>
    <property type="evidence" value="ECO:0007669"/>
    <property type="project" value="InterPro"/>
</dbReference>
<name>A0A7K3LT55_9ACTN</name>